<dbReference type="PIRSF" id="PIRSF006078">
    <property type="entry name" value="GlxK"/>
    <property type="match status" value="1"/>
</dbReference>
<dbReference type="AlphaFoldDB" id="A0A239AG84"/>
<keyword evidence="3 4" id="KW-0418">Kinase</keyword>
<dbReference type="SUPFAM" id="SSF110738">
    <property type="entry name" value="Glycerate kinase I"/>
    <property type="match status" value="1"/>
</dbReference>
<dbReference type="PANTHER" id="PTHR21599:SF0">
    <property type="entry name" value="GLYCERATE KINASE"/>
    <property type="match status" value="1"/>
</dbReference>
<keyword evidence="6" id="KW-1185">Reference proteome</keyword>
<dbReference type="InterPro" id="IPR018197">
    <property type="entry name" value="Glycerate_kinase_RE-like"/>
</dbReference>
<accession>A0A239AG84</accession>
<dbReference type="InterPro" id="IPR018193">
    <property type="entry name" value="Glyc_kinase_flavodox-like_fold"/>
</dbReference>
<dbReference type="RefSeq" id="WP_089338916.1">
    <property type="nucleotide sequence ID" value="NZ_FZNO01000044.1"/>
</dbReference>
<evidence type="ECO:0000256" key="2">
    <source>
        <dbReference type="ARBA" id="ARBA00022679"/>
    </source>
</evidence>
<evidence type="ECO:0000313" key="5">
    <source>
        <dbReference type="EMBL" id="SNR94560.1"/>
    </source>
</evidence>
<dbReference type="InterPro" id="IPR004381">
    <property type="entry name" value="Glycerate_kinase"/>
</dbReference>
<dbReference type="GO" id="GO:0008887">
    <property type="term" value="F:glycerate kinase activity"/>
    <property type="evidence" value="ECO:0007669"/>
    <property type="project" value="UniProtKB-UniRule"/>
</dbReference>
<dbReference type="InterPro" id="IPR036129">
    <property type="entry name" value="Glycerate_kinase_sf"/>
</dbReference>
<sequence>MGTGDDDLAESGDVATVVAGPDRPGGTAVTRVLVAPDKFKGSLSATAVAAAVAVGLRRVATDLEVVLNPVADGGDGTLEAALDAGYARVPVRVSGPLGDPVDTAYALREGTAVVEMADACGLVRMPPGRFAPLTASSAGLGEVVRAALDAGCARVVVGIGGSASTDGGAGMLGALGARFLDANGVDLPPGGGALSRLDRVDLSRLHPGLDRAEIVLATDVDNPLLGARGAAAVYGPQKGAGAADVEVLDAALARLSQVLGTATGAGSGGHPAAALPGAGAAGGVGFAALAVLGASARPGIELLLELTGFHEKVPGAALVVTGEGSLDRQTLAGKAPAGVAAAARAHGVPVVAVAGRCLLDDAELADAGIGAAYALTDLEPDPARCMTEAEPLLQQLSERVAREWLLEPDR</sequence>
<keyword evidence="2 4" id="KW-0808">Transferase</keyword>
<dbReference type="Gene3D" id="3.90.1510.10">
    <property type="entry name" value="Glycerate kinase, domain 2"/>
    <property type="match status" value="1"/>
</dbReference>
<dbReference type="PANTHER" id="PTHR21599">
    <property type="entry name" value="GLYCERATE KINASE"/>
    <property type="match status" value="1"/>
</dbReference>
<proteinExistence type="inferred from homology"/>
<comment type="similarity">
    <text evidence="1 4">Belongs to the glycerate kinase type-1 family.</text>
</comment>
<dbReference type="NCBIfam" id="TIGR00045">
    <property type="entry name" value="glycerate kinase"/>
    <property type="match status" value="1"/>
</dbReference>
<evidence type="ECO:0000313" key="6">
    <source>
        <dbReference type="Proteomes" id="UP000198403"/>
    </source>
</evidence>
<evidence type="ECO:0000256" key="1">
    <source>
        <dbReference type="ARBA" id="ARBA00006284"/>
    </source>
</evidence>
<dbReference type="Pfam" id="PF02595">
    <property type="entry name" value="Gly_kinase"/>
    <property type="match status" value="1"/>
</dbReference>
<dbReference type="OrthoDB" id="9774290at2"/>
<reference evidence="5 6" key="1">
    <citation type="submission" date="2017-06" db="EMBL/GenBank/DDBJ databases">
        <authorList>
            <person name="Kim H.J."/>
            <person name="Triplett B.A."/>
        </authorList>
    </citation>
    <scope>NUCLEOTIDE SEQUENCE [LARGE SCALE GENOMIC DNA]</scope>
    <source>
        <strain evidence="5 6">DSM 44272</strain>
    </source>
</reference>
<organism evidence="5 6">
    <name type="scientific">Blastococcus mobilis</name>
    <dbReference type="NCBI Taxonomy" id="1938746"/>
    <lineage>
        <taxon>Bacteria</taxon>
        <taxon>Bacillati</taxon>
        <taxon>Actinomycetota</taxon>
        <taxon>Actinomycetes</taxon>
        <taxon>Geodermatophilales</taxon>
        <taxon>Geodermatophilaceae</taxon>
        <taxon>Blastococcus</taxon>
    </lineage>
</organism>
<evidence type="ECO:0000256" key="3">
    <source>
        <dbReference type="ARBA" id="ARBA00022777"/>
    </source>
</evidence>
<protein>
    <submittedName>
        <fullName evidence="5">Glycerate kinase</fullName>
    </submittedName>
</protein>
<gene>
    <name evidence="5" type="ORF">SAMN06272737_14414</name>
</gene>
<evidence type="ECO:0000256" key="4">
    <source>
        <dbReference type="PIRNR" id="PIRNR006078"/>
    </source>
</evidence>
<dbReference type="Proteomes" id="UP000198403">
    <property type="component" value="Unassembled WGS sequence"/>
</dbReference>
<name>A0A239AG84_9ACTN</name>
<dbReference type="Gene3D" id="3.40.50.10350">
    <property type="entry name" value="Glycerate kinase, domain 1"/>
    <property type="match status" value="1"/>
</dbReference>
<dbReference type="GO" id="GO:0031388">
    <property type="term" value="P:organic acid phosphorylation"/>
    <property type="evidence" value="ECO:0007669"/>
    <property type="project" value="UniProtKB-UniRule"/>
</dbReference>
<dbReference type="EMBL" id="FZNO01000044">
    <property type="protein sequence ID" value="SNR94560.1"/>
    <property type="molecule type" value="Genomic_DNA"/>
</dbReference>